<evidence type="ECO:0000259" key="9">
    <source>
        <dbReference type="PROSITE" id="PS50850"/>
    </source>
</evidence>
<evidence type="ECO:0000256" key="1">
    <source>
        <dbReference type="ARBA" id="ARBA00004651"/>
    </source>
</evidence>
<evidence type="ECO:0000256" key="2">
    <source>
        <dbReference type="ARBA" id="ARBA00022448"/>
    </source>
</evidence>
<dbReference type="InterPro" id="IPR020846">
    <property type="entry name" value="MFS_dom"/>
</dbReference>
<dbReference type="InterPro" id="IPR050171">
    <property type="entry name" value="MFS_Transporters"/>
</dbReference>
<feature type="region of interest" description="Disordered" evidence="7">
    <location>
        <begin position="199"/>
        <end position="221"/>
    </location>
</feature>
<evidence type="ECO:0000256" key="8">
    <source>
        <dbReference type="SAM" id="Phobius"/>
    </source>
</evidence>
<evidence type="ECO:0000313" key="10">
    <source>
        <dbReference type="EMBL" id="MBW4464763.1"/>
    </source>
</evidence>
<feature type="transmembrane region" description="Helical" evidence="8">
    <location>
        <begin position="141"/>
        <end position="166"/>
    </location>
</feature>
<feature type="transmembrane region" description="Helical" evidence="8">
    <location>
        <begin position="172"/>
        <end position="189"/>
    </location>
</feature>
<dbReference type="PANTHER" id="PTHR23517">
    <property type="entry name" value="RESISTANCE PROTEIN MDTM, PUTATIVE-RELATED-RELATED"/>
    <property type="match status" value="1"/>
</dbReference>
<organism evidence="10 11">
    <name type="scientific">Pegethrix bostrychoides GSE-TBD4-15B</name>
    <dbReference type="NCBI Taxonomy" id="2839662"/>
    <lineage>
        <taxon>Bacteria</taxon>
        <taxon>Bacillati</taxon>
        <taxon>Cyanobacteriota</taxon>
        <taxon>Cyanophyceae</taxon>
        <taxon>Oculatellales</taxon>
        <taxon>Oculatellaceae</taxon>
        <taxon>Pegethrix</taxon>
    </lineage>
</organism>
<feature type="transmembrane region" description="Helical" evidence="8">
    <location>
        <begin position="21"/>
        <end position="40"/>
    </location>
</feature>
<feature type="domain" description="Major facilitator superfamily (MFS) profile" evidence="9">
    <location>
        <begin position="14"/>
        <end position="433"/>
    </location>
</feature>
<proteinExistence type="predicted"/>
<protein>
    <submittedName>
        <fullName evidence="10">MFS transporter</fullName>
    </submittedName>
</protein>
<dbReference type="Proteomes" id="UP000707356">
    <property type="component" value="Unassembled WGS sequence"/>
</dbReference>
<feature type="transmembrane region" description="Helical" evidence="8">
    <location>
        <begin position="240"/>
        <end position="265"/>
    </location>
</feature>
<keyword evidence="4 8" id="KW-0812">Transmembrane</keyword>
<keyword evidence="3" id="KW-1003">Cell membrane</keyword>
<gene>
    <name evidence="10" type="ORF">KME07_04895</name>
</gene>
<dbReference type="InterPro" id="IPR036259">
    <property type="entry name" value="MFS_trans_sf"/>
</dbReference>
<dbReference type="SUPFAM" id="SSF103473">
    <property type="entry name" value="MFS general substrate transporter"/>
    <property type="match status" value="1"/>
</dbReference>
<feature type="transmembrane region" description="Helical" evidence="8">
    <location>
        <begin position="315"/>
        <end position="334"/>
    </location>
</feature>
<feature type="transmembrane region" description="Helical" evidence="8">
    <location>
        <begin position="406"/>
        <end position="429"/>
    </location>
</feature>
<evidence type="ECO:0000256" key="4">
    <source>
        <dbReference type="ARBA" id="ARBA00022692"/>
    </source>
</evidence>
<evidence type="ECO:0000256" key="3">
    <source>
        <dbReference type="ARBA" id="ARBA00022475"/>
    </source>
</evidence>
<accession>A0A951P8V4</accession>
<sequence length="452" mass="47826">MDELVMTLRALNPQVWVQAAGRLLCQVGYGLINFYIPILFVNQVGLSATSVGLSVGLSAVTEILGHFLGGAIADSRFGRKSALEISAVLGILVTLILIISDSLLTLTCASLLLGISLGFYWTASSAAVMDAATPAERPQAFALMGVMEYLGVGIGVLGGGLVLALVEETPQQVFGFCGLVFGLFAILIWRAMPAPPRAEPAAEPGVEPGVEPKQSAPEQSDQLSELGAKRGFWVALQDRALLLFVGANIFYATYVALVTSTIPLYFTNYVAGADELPGVSLGSTANLFTWCYVGLGAVVQLPLAQALGQFRRTRVLMGAILLWAAGFCLLWAAGSFASAQFAWAILGLCLLSVASVAYKPFSVAIVSDLAPESLRGSYMAVSSQAWTVGYFIGPILGGWAMDQSAAWAHLFWLGIAASAAGCIGLLWLFERLQPEFLPSHILNEQPKAEPLA</sequence>
<feature type="transmembrane region" description="Helical" evidence="8">
    <location>
        <begin position="81"/>
        <end position="99"/>
    </location>
</feature>
<reference evidence="10" key="1">
    <citation type="submission" date="2021-05" db="EMBL/GenBank/DDBJ databases">
        <authorList>
            <person name="Pietrasiak N."/>
            <person name="Ward R."/>
            <person name="Stajich J.E."/>
            <person name="Kurbessoian T."/>
        </authorList>
    </citation>
    <scope>NUCLEOTIDE SEQUENCE</scope>
    <source>
        <strain evidence="10">GSE-TBD4-15B</strain>
    </source>
</reference>
<dbReference type="EMBL" id="JAHHHV010000020">
    <property type="protein sequence ID" value="MBW4464763.1"/>
    <property type="molecule type" value="Genomic_DNA"/>
</dbReference>
<feature type="transmembrane region" description="Helical" evidence="8">
    <location>
        <begin position="285"/>
        <end position="303"/>
    </location>
</feature>
<evidence type="ECO:0000256" key="6">
    <source>
        <dbReference type="ARBA" id="ARBA00023136"/>
    </source>
</evidence>
<comment type="caution">
    <text evidence="10">The sequence shown here is derived from an EMBL/GenBank/DDBJ whole genome shotgun (WGS) entry which is preliminary data.</text>
</comment>
<dbReference type="GO" id="GO:0005886">
    <property type="term" value="C:plasma membrane"/>
    <property type="evidence" value="ECO:0007669"/>
    <property type="project" value="UniProtKB-SubCell"/>
</dbReference>
<feature type="transmembrane region" description="Helical" evidence="8">
    <location>
        <begin position="340"/>
        <end position="358"/>
    </location>
</feature>
<dbReference type="Pfam" id="PF07690">
    <property type="entry name" value="MFS_1"/>
    <property type="match status" value="2"/>
</dbReference>
<keyword evidence="5 8" id="KW-1133">Transmembrane helix</keyword>
<dbReference type="GO" id="GO:0022857">
    <property type="term" value="F:transmembrane transporter activity"/>
    <property type="evidence" value="ECO:0007669"/>
    <property type="project" value="InterPro"/>
</dbReference>
<dbReference type="PANTHER" id="PTHR23517:SF3">
    <property type="entry name" value="INTEGRAL MEMBRANE TRANSPORT PROTEIN"/>
    <property type="match status" value="1"/>
</dbReference>
<feature type="transmembrane region" description="Helical" evidence="8">
    <location>
        <begin position="46"/>
        <end position="69"/>
    </location>
</feature>
<comment type="subcellular location">
    <subcellularLocation>
        <location evidence="1">Cell membrane</location>
        <topology evidence="1">Multi-pass membrane protein</topology>
    </subcellularLocation>
</comment>
<dbReference type="Gene3D" id="1.20.1250.20">
    <property type="entry name" value="MFS general substrate transporter like domains"/>
    <property type="match status" value="2"/>
</dbReference>
<dbReference type="InterPro" id="IPR011701">
    <property type="entry name" value="MFS"/>
</dbReference>
<dbReference type="PROSITE" id="PS50850">
    <property type="entry name" value="MFS"/>
    <property type="match status" value="1"/>
</dbReference>
<keyword evidence="6 8" id="KW-0472">Membrane</keyword>
<feature type="transmembrane region" description="Helical" evidence="8">
    <location>
        <begin position="111"/>
        <end position="129"/>
    </location>
</feature>
<feature type="compositionally biased region" description="Low complexity" evidence="7">
    <location>
        <begin position="199"/>
        <end position="212"/>
    </location>
</feature>
<evidence type="ECO:0000313" key="11">
    <source>
        <dbReference type="Proteomes" id="UP000707356"/>
    </source>
</evidence>
<dbReference type="AlphaFoldDB" id="A0A951P8V4"/>
<evidence type="ECO:0000256" key="7">
    <source>
        <dbReference type="SAM" id="MobiDB-lite"/>
    </source>
</evidence>
<keyword evidence="2" id="KW-0813">Transport</keyword>
<reference evidence="10" key="2">
    <citation type="journal article" date="2022" name="Microbiol. Resour. Announc.">
        <title>Metagenome Sequencing to Explore Phylogenomics of Terrestrial Cyanobacteria.</title>
        <authorList>
            <person name="Ward R.D."/>
            <person name="Stajich J.E."/>
            <person name="Johansen J.R."/>
            <person name="Huntemann M."/>
            <person name="Clum A."/>
            <person name="Foster B."/>
            <person name="Foster B."/>
            <person name="Roux S."/>
            <person name="Palaniappan K."/>
            <person name="Varghese N."/>
            <person name="Mukherjee S."/>
            <person name="Reddy T.B.K."/>
            <person name="Daum C."/>
            <person name="Copeland A."/>
            <person name="Chen I.A."/>
            <person name="Ivanova N.N."/>
            <person name="Kyrpides N.C."/>
            <person name="Shapiro N."/>
            <person name="Eloe-Fadrosh E.A."/>
            <person name="Pietrasiak N."/>
        </authorList>
    </citation>
    <scope>NUCLEOTIDE SEQUENCE</scope>
    <source>
        <strain evidence="10">GSE-TBD4-15B</strain>
    </source>
</reference>
<feature type="transmembrane region" description="Helical" evidence="8">
    <location>
        <begin position="378"/>
        <end position="400"/>
    </location>
</feature>
<evidence type="ECO:0000256" key="5">
    <source>
        <dbReference type="ARBA" id="ARBA00022989"/>
    </source>
</evidence>
<name>A0A951P8V4_9CYAN</name>